<dbReference type="AlphaFoldDB" id="A0A4D4KRY1"/>
<accession>A0A4D4KRY1</accession>
<dbReference type="SUPFAM" id="SSF46785">
    <property type="entry name" value="Winged helix' DNA-binding domain"/>
    <property type="match status" value="1"/>
</dbReference>
<sequence>MSYPFRVTDATVDVLGVLLSGDDDLYGLKIAQAIGRPTGSVVPILRRLEGCGWVTSIWEQSNERTGPRRRFYQLSAEHAAGARALMAERRPAPATSKHVSLRPGWVSGR</sequence>
<evidence type="ECO:0000313" key="3">
    <source>
        <dbReference type="EMBL" id="GDY49340.1"/>
    </source>
</evidence>
<evidence type="ECO:0000256" key="1">
    <source>
        <dbReference type="SAM" id="MobiDB-lite"/>
    </source>
</evidence>
<feature type="region of interest" description="Disordered" evidence="1">
    <location>
        <begin position="87"/>
        <end position="109"/>
    </location>
</feature>
<dbReference type="EMBL" id="BJHV01000003">
    <property type="protein sequence ID" value="GDY49340.1"/>
    <property type="molecule type" value="Genomic_DNA"/>
</dbReference>
<proteinExistence type="predicted"/>
<dbReference type="Gene3D" id="1.10.10.10">
    <property type="entry name" value="Winged helix-like DNA-binding domain superfamily/Winged helix DNA-binding domain"/>
    <property type="match status" value="1"/>
</dbReference>
<protein>
    <recommendedName>
        <fullName evidence="2">Transcription regulator PadR N-terminal domain-containing protein</fullName>
    </recommendedName>
</protein>
<dbReference type="InterPro" id="IPR005149">
    <property type="entry name" value="Tscrpt_reg_PadR_N"/>
</dbReference>
<feature type="domain" description="Transcription regulator PadR N-terminal" evidence="2">
    <location>
        <begin position="15"/>
        <end position="76"/>
    </location>
</feature>
<dbReference type="InterPro" id="IPR036390">
    <property type="entry name" value="WH_DNA-bd_sf"/>
</dbReference>
<dbReference type="InterPro" id="IPR036388">
    <property type="entry name" value="WH-like_DNA-bd_sf"/>
</dbReference>
<keyword evidence="4" id="KW-1185">Reference proteome</keyword>
<name>A0A4D4KRY1_9ACTN</name>
<evidence type="ECO:0000259" key="2">
    <source>
        <dbReference type="Pfam" id="PF03551"/>
    </source>
</evidence>
<reference evidence="3 4" key="1">
    <citation type="journal article" date="2020" name="Int. J. Syst. Evol. Microbiol.">
        <title>Reclassification of Streptomyces castelarensis and Streptomyces sporoclivatus as later heterotypic synonyms of Streptomyces antimycoticus.</title>
        <authorList>
            <person name="Komaki H."/>
            <person name="Tamura T."/>
        </authorList>
    </citation>
    <scope>NUCLEOTIDE SEQUENCE [LARGE SCALE GENOMIC DNA]</scope>
    <source>
        <strain evidence="3 4">NBRC 12839</strain>
    </source>
</reference>
<dbReference type="RefSeq" id="WP_165449322.1">
    <property type="nucleotide sequence ID" value="NZ_BJHV01000003.1"/>
</dbReference>
<gene>
    <name evidence="3" type="ORF">SANT12839_102220</name>
</gene>
<dbReference type="Pfam" id="PF03551">
    <property type="entry name" value="PadR"/>
    <property type="match status" value="1"/>
</dbReference>
<evidence type="ECO:0000313" key="4">
    <source>
        <dbReference type="Proteomes" id="UP000299290"/>
    </source>
</evidence>
<dbReference type="Proteomes" id="UP000299290">
    <property type="component" value="Unassembled WGS sequence"/>
</dbReference>
<comment type="caution">
    <text evidence="3">The sequence shown here is derived from an EMBL/GenBank/DDBJ whole genome shotgun (WGS) entry which is preliminary data.</text>
</comment>
<organism evidence="3 4">
    <name type="scientific">Streptomyces antimycoticus</name>
    <dbReference type="NCBI Taxonomy" id="68175"/>
    <lineage>
        <taxon>Bacteria</taxon>
        <taxon>Bacillati</taxon>
        <taxon>Actinomycetota</taxon>
        <taxon>Actinomycetes</taxon>
        <taxon>Kitasatosporales</taxon>
        <taxon>Streptomycetaceae</taxon>
        <taxon>Streptomyces</taxon>
        <taxon>Streptomyces violaceusniger group</taxon>
    </lineage>
</organism>